<evidence type="ECO:0000313" key="1">
    <source>
        <dbReference type="EMBL" id="CAB4016856.1"/>
    </source>
</evidence>
<gene>
    <name evidence="1" type="ORF">PACLA_8A006049</name>
</gene>
<comment type="caution">
    <text evidence="1">The sequence shown here is derived from an EMBL/GenBank/DDBJ whole genome shotgun (WGS) entry which is preliminary data.</text>
</comment>
<reference evidence="1" key="1">
    <citation type="submission" date="2020-04" db="EMBL/GenBank/DDBJ databases">
        <authorList>
            <person name="Alioto T."/>
            <person name="Alioto T."/>
            <person name="Gomez Garrido J."/>
        </authorList>
    </citation>
    <scope>NUCLEOTIDE SEQUENCE</scope>
    <source>
        <strain evidence="1">A484AB</strain>
    </source>
</reference>
<evidence type="ECO:0000313" key="2">
    <source>
        <dbReference type="Proteomes" id="UP001152795"/>
    </source>
</evidence>
<proteinExistence type="predicted"/>
<accession>A0A7D9IV70</accession>
<protein>
    <submittedName>
        <fullName evidence="1">Uncharacterized protein</fullName>
    </submittedName>
</protein>
<dbReference type="AlphaFoldDB" id="A0A7D9IV70"/>
<dbReference type="Proteomes" id="UP001152795">
    <property type="component" value="Unassembled WGS sequence"/>
</dbReference>
<dbReference type="EMBL" id="CACRXK020009287">
    <property type="protein sequence ID" value="CAB4016856.1"/>
    <property type="molecule type" value="Genomic_DNA"/>
</dbReference>
<sequence>MTEGEGNLSQQCAVSLLQEATRMIREYDVSSAQVANPNVISQSKSHPSTSPGDTAVNTSNSERVLGNFRNLFGLYGHTGRRCRSKFLNTDVSK</sequence>
<name>A0A7D9IV70_PARCT</name>
<organism evidence="1 2">
    <name type="scientific">Paramuricea clavata</name>
    <name type="common">Red gorgonian</name>
    <name type="synonym">Violescent sea-whip</name>
    <dbReference type="NCBI Taxonomy" id="317549"/>
    <lineage>
        <taxon>Eukaryota</taxon>
        <taxon>Metazoa</taxon>
        <taxon>Cnidaria</taxon>
        <taxon>Anthozoa</taxon>
        <taxon>Octocorallia</taxon>
        <taxon>Malacalcyonacea</taxon>
        <taxon>Plexauridae</taxon>
        <taxon>Paramuricea</taxon>
    </lineage>
</organism>
<keyword evidence="2" id="KW-1185">Reference proteome</keyword>